<organism evidence="1 2">
    <name type="scientific">Halalkalibacillus sediminis</name>
    <dbReference type="NCBI Taxonomy" id="2018042"/>
    <lineage>
        <taxon>Bacteria</taxon>
        <taxon>Bacillati</taxon>
        <taxon>Bacillota</taxon>
        <taxon>Bacilli</taxon>
        <taxon>Bacillales</taxon>
        <taxon>Bacillaceae</taxon>
        <taxon>Halalkalibacillus</taxon>
    </lineage>
</organism>
<gene>
    <name evidence="1" type="ORF">CEY16_12505</name>
</gene>
<dbReference type="Proteomes" id="UP000243524">
    <property type="component" value="Unassembled WGS sequence"/>
</dbReference>
<accession>A0A2I0QRD8</accession>
<name>A0A2I0QRD8_9BACI</name>
<proteinExistence type="predicted"/>
<evidence type="ECO:0000313" key="1">
    <source>
        <dbReference type="EMBL" id="PKR76640.1"/>
    </source>
</evidence>
<evidence type="ECO:0000313" key="2">
    <source>
        <dbReference type="Proteomes" id="UP000243524"/>
    </source>
</evidence>
<comment type="caution">
    <text evidence="1">The sequence shown here is derived from an EMBL/GenBank/DDBJ whole genome shotgun (WGS) entry which is preliminary data.</text>
</comment>
<sequence length="96" mass="11119">MLYINVAIKIAESILDRQKVTTDSKQDRKNMIEVILMLNISLRKLDELNLEKIWTCLNRKKLTKMVGCKKMAGIYKINEIKLVKRSGNNMASTHLI</sequence>
<protein>
    <submittedName>
        <fullName evidence="1">Uncharacterized protein</fullName>
    </submittedName>
</protein>
<dbReference type="EMBL" id="PJNH01000004">
    <property type="protein sequence ID" value="PKR76640.1"/>
    <property type="molecule type" value="Genomic_DNA"/>
</dbReference>
<reference evidence="1 2" key="1">
    <citation type="submission" date="2017-06" db="EMBL/GenBank/DDBJ databases">
        <title>the draft geome sequence of Illustriluteabacillus marina B3227.</title>
        <authorList>
            <person name="He R.-H."/>
            <person name="Du Z.-J."/>
        </authorList>
    </citation>
    <scope>NUCLEOTIDE SEQUENCE [LARGE SCALE GENOMIC DNA]</scope>
    <source>
        <strain evidence="1 2">B3227</strain>
    </source>
</reference>
<dbReference type="AlphaFoldDB" id="A0A2I0QRD8"/>
<keyword evidence="2" id="KW-1185">Reference proteome</keyword>